<evidence type="ECO:0000313" key="6">
    <source>
        <dbReference type="Proteomes" id="UP000241690"/>
    </source>
</evidence>
<comment type="similarity">
    <text evidence="2">Belongs to the cerato-ulmin hydrophobin family.</text>
</comment>
<gene>
    <name evidence="5" type="ORF">M431DRAFT_493416</name>
</gene>
<dbReference type="GO" id="GO:0005576">
    <property type="term" value="C:extracellular region"/>
    <property type="evidence" value="ECO:0007669"/>
    <property type="project" value="InterPro"/>
</dbReference>
<sequence>MNMKLLFLSILAVSVFAFDPCPTNNRNRPACCSVDVLKVADLDCETPPGVEQFQNGMEFKQACQTLGQAPRCCTLLLTGEGIGCDDFVKLDK</sequence>
<feature type="chain" id="PRO_5015588523" description="Hydrophobin" evidence="4">
    <location>
        <begin position="18"/>
        <end position="92"/>
    </location>
</feature>
<dbReference type="EMBL" id="KZ679678">
    <property type="protein sequence ID" value="PTB56946.1"/>
    <property type="molecule type" value="Genomic_DNA"/>
</dbReference>
<evidence type="ECO:0008006" key="7">
    <source>
        <dbReference type="Google" id="ProtNLM"/>
    </source>
</evidence>
<dbReference type="SUPFAM" id="SSF101751">
    <property type="entry name" value="Hydrophobin II, HfbII"/>
    <property type="match status" value="1"/>
</dbReference>
<dbReference type="AlphaFoldDB" id="A0A2T4AIQ3"/>
<protein>
    <recommendedName>
        <fullName evidence="7">Hydrophobin</fullName>
    </recommendedName>
</protein>
<name>A0A2T4AIQ3_TRIHA</name>
<evidence type="ECO:0000256" key="4">
    <source>
        <dbReference type="SAM" id="SignalP"/>
    </source>
</evidence>
<evidence type="ECO:0000313" key="5">
    <source>
        <dbReference type="EMBL" id="PTB56946.1"/>
    </source>
</evidence>
<feature type="signal peptide" evidence="4">
    <location>
        <begin position="1"/>
        <end position="17"/>
    </location>
</feature>
<dbReference type="Proteomes" id="UP000241690">
    <property type="component" value="Unassembled WGS sequence"/>
</dbReference>
<evidence type="ECO:0000256" key="3">
    <source>
        <dbReference type="ARBA" id="ARBA00023157"/>
    </source>
</evidence>
<organism evidence="5 6">
    <name type="scientific">Trichoderma harzianum CBS 226.95</name>
    <dbReference type="NCBI Taxonomy" id="983964"/>
    <lineage>
        <taxon>Eukaryota</taxon>
        <taxon>Fungi</taxon>
        <taxon>Dikarya</taxon>
        <taxon>Ascomycota</taxon>
        <taxon>Pezizomycotina</taxon>
        <taxon>Sordariomycetes</taxon>
        <taxon>Hypocreomycetidae</taxon>
        <taxon>Hypocreales</taxon>
        <taxon>Hypocreaceae</taxon>
        <taxon>Trichoderma</taxon>
    </lineage>
</organism>
<dbReference type="RefSeq" id="XP_024776623.1">
    <property type="nucleotide sequence ID" value="XM_024917114.1"/>
</dbReference>
<comment type="subcellular location">
    <subcellularLocation>
        <location evidence="1">Cell envelope</location>
    </subcellularLocation>
</comment>
<proteinExistence type="inferred from homology"/>
<evidence type="ECO:0000256" key="1">
    <source>
        <dbReference type="ARBA" id="ARBA00004196"/>
    </source>
</evidence>
<dbReference type="PANTHER" id="PTHR42341:SF1">
    <property type="entry name" value="HYDROPHOBIN"/>
    <property type="match status" value="1"/>
</dbReference>
<evidence type="ECO:0000256" key="2">
    <source>
        <dbReference type="ARBA" id="ARBA00009576"/>
    </source>
</evidence>
<keyword evidence="4" id="KW-0732">Signal</keyword>
<dbReference type="PANTHER" id="PTHR42341">
    <property type="entry name" value="HYDROPHOBIN"/>
    <property type="match status" value="1"/>
</dbReference>
<dbReference type="GeneID" id="36625683"/>
<dbReference type="InterPro" id="IPR010636">
    <property type="entry name" value="Class_II_hydrophobin"/>
</dbReference>
<dbReference type="Gene3D" id="3.20.120.10">
    <property type="entry name" value="Hydrophobin"/>
    <property type="match status" value="1"/>
</dbReference>
<accession>A0A2T4AIQ3</accession>
<dbReference type="InterPro" id="IPR036686">
    <property type="entry name" value="Class_II_Hydrophobin_sf"/>
</dbReference>
<dbReference type="Pfam" id="PF06766">
    <property type="entry name" value="Hydrophobin_2"/>
    <property type="match status" value="1"/>
</dbReference>
<keyword evidence="3" id="KW-1015">Disulfide bond</keyword>
<keyword evidence="6" id="KW-1185">Reference proteome</keyword>
<dbReference type="CDD" id="cd23508">
    <property type="entry name" value="hydrophobin_II"/>
    <property type="match status" value="1"/>
</dbReference>
<reference evidence="5 6" key="1">
    <citation type="submission" date="2016-07" db="EMBL/GenBank/DDBJ databases">
        <title>Multiple horizontal gene transfer events from other fungi enriched the ability of initially mycotrophic Trichoderma (Ascomycota) to feed on dead plant biomass.</title>
        <authorList>
            <consortium name="DOE Joint Genome Institute"/>
            <person name="Aerts A."/>
            <person name="Atanasova L."/>
            <person name="Chenthamara K."/>
            <person name="Zhang J."/>
            <person name="Grujic M."/>
            <person name="Henrissat B."/>
            <person name="Kuo A."/>
            <person name="Salamov A."/>
            <person name="Lipzen A."/>
            <person name="Labutti K."/>
            <person name="Barry K."/>
            <person name="Miao Y."/>
            <person name="Rahimi M.J."/>
            <person name="Shen Q."/>
            <person name="Grigoriev I.V."/>
            <person name="Kubicek C.P."/>
            <person name="Druzhinina I.S."/>
        </authorList>
    </citation>
    <scope>NUCLEOTIDE SEQUENCE [LARGE SCALE GENOMIC DNA]</scope>
    <source>
        <strain evidence="5 6">CBS 226.95</strain>
    </source>
</reference>